<name>A0A6A2WJ27_HIBSY</name>
<dbReference type="InterPro" id="IPR036875">
    <property type="entry name" value="Znf_CCHC_sf"/>
</dbReference>
<dbReference type="UniPathway" id="UPA00143"/>
<dbReference type="AlphaFoldDB" id="A0A6A2WJ27"/>
<evidence type="ECO:0000313" key="3">
    <source>
        <dbReference type="Proteomes" id="UP000436088"/>
    </source>
</evidence>
<evidence type="ECO:0000256" key="1">
    <source>
        <dbReference type="SAM" id="MobiDB-lite"/>
    </source>
</evidence>
<dbReference type="GO" id="GO:0003676">
    <property type="term" value="F:nucleic acid binding"/>
    <property type="evidence" value="ECO:0007669"/>
    <property type="project" value="InterPro"/>
</dbReference>
<reference evidence="2" key="1">
    <citation type="submission" date="2019-09" db="EMBL/GenBank/DDBJ databases">
        <title>Draft genome information of white flower Hibiscus syriacus.</title>
        <authorList>
            <person name="Kim Y.-M."/>
        </authorList>
    </citation>
    <scope>NUCLEOTIDE SEQUENCE [LARGE SCALE GENOMIC DNA]</scope>
    <source>
        <strain evidence="2">YM2019G1</strain>
    </source>
</reference>
<evidence type="ECO:0000313" key="2">
    <source>
        <dbReference type="EMBL" id="KAE8656005.1"/>
    </source>
</evidence>
<dbReference type="PANTHER" id="PTHR31060:SF5">
    <property type="entry name" value="PRLI-INTERACTING FACTOR G, PUTATIVE, EXPRESSED-RELATED"/>
    <property type="match status" value="1"/>
</dbReference>
<dbReference type="InterPro" id="IPR038920">
    <property type="entry name" value="At3g05675-like"/>
</dbReference>
<feature type="compositionally biased region" description="Basic and acidic residues" evidence="1">
    <location>
        <begin position="347"/>
        <end position="356"/>
    </location>
</feature>
<dbReference type="EMBL" id="VEPZ02001773">
    <property type="protein sequence ID" value="KAE8656005.1"/>
    <property type="molecule type" value="Genomic_DNA"/>
</dbReference>
<comment type="caution">
    <text evidence="2">The sequence shown here is derived from an EMBL/GenBank/DDBJ whole genome shotgun (WGS) entry which is preliminary data.</text>
</comment>
<gene>
    <name evidence="2" type="ORF">F3Y22_tig00117012pilonHSYRG00297</name>
</gene>
<accession>A0A6A2WJ27</accession>
<dbReference type="GO" id="GO:0008270">
    <property type="term" value="F:zinc ion binding"/>
    <property type="evidence" value="ECO:0007669"/>
    <property type="project" value="InterPro"/>
</dbReference>
<protein>
    <submittedName>
        <fullName evidence="2">BTB/POZ domain-containing protein</fullName>
    </submittedName>
</protein>
<dbReference type="Proteomes" id="UP000436088">
    <property type="component" value="Unassembled WGS sequence"/>
</dbReference>
<proteinExistence type="predicted"/>
<sequence>MVETRVSSASIVPERVPRPKVELAPRNVAIEYGEPGTSDMKLILLGKRGFFVRLSVHKKVLLEHSCFLTDKLYEEEFDLSYLESDDWEDVESFVETVRLVYCKEMKQALMKQSVSHVLHILMVAELLGFNSCTQSCLEYLEVVPWVGEDEEEKVVSSVLRLRGEANDLEAWNSIVKGYTIPTNEMNDWRDGEKKKFQLNAKAMHILFCALGPDEYGKRFSYSNAKEIWDKLQVTHEGTNEEEENDEEKKNKKNEVYINFKSTNESNQNSNEEHESSKKKSPSVCFNCQRTGNVKYDCPLLKKNISSKNKAFVAAWSGEDDSNDEYEVANLCLMAIEEDSKVSSNSNEEEKKDNKKE</sequence>
<dbReference type="SUPFAM" id="SSF57756">
    <property type="entry name" value="Retrovirus zinc finger-like domains"/>
    <property type="match status" value="1"/>
</dbReference>
<dbReference type="GO" id="GO:0016567">
    <property type="term" value="P:protein ubiquitination"/>
    <property type="evidence" value="ECO:0007669"/>
    <property type="project" value="UniProtKB-UniPathway"/>
</dbReference>
<keyword evidence="3" id="KW-1185">Reference proteome</keyword>
<dbReference type="PANTHER" id="PTHR31060">
    <property type="entry name" value="OSJNBA0011J08.25 PROTEIN-RELATED"/>
    <property type="match status" value="1"/>
</dbReference>
<feature type="region of interest" description="Disordered" evidence="1">
    <location>
        <begin position="261"/>
        <end position="282"/>
    </location>
</feature>
<feature type="region of interest" description="Disordered" evidence="1">
    <location>
        <begin position="336"/>
        <end position="356"/>
    </location>
</feature>
<organism evidence="2 3">
    <name type="scientific">Hibiscus syriacus</name>
    <name type="common">Rose of Sharon</name>
    <dbReference type="NCBI Taxonomy" id="106335"/>
    <lineage>
        <taxon>Eukaryota</taxon>
        <taxon>Viridiplantae</taxon>
        <taxon>Streptophyta</taxon>
        <taxon>Embryophyta</taxon>
        <taxon>Tracheophyta</taxon>
        <taxon>Spermatophyta</taxon>
        <taxon>Magnoliopsida</taxon>
        <taxon>eudicotyledons</taxon>
        <taxon>Gunneridae</taxon>
        <taxon>Pentapetalae</taxon>
        <taxon>rosids</taxon>
        <taxon>malvids</taxon>
        <taxon>Malvales</taxon>
        <taxon>Malvaceae</taxon>
        <taxon>Malvoideae</taxon>
        <taxon>Hibiscus</taxon>
    </lineage>
</organism>